<keyword evidence="3" id="KW-1185">Reference proteome</keyword>
<gene>
    <name evidence="2" type="ORF">RM540_02660</name>
</gene>
<evidence type="ECO:0000313" key="3">
    <source>
        <dbReference type="Proteomes" id="UP001267426"/>
    </source>
</evidence>
<feature type="chain" id="PRO_5046000254" evidence="1">
    <location>
        <begin position="26"/>
        <end position="305"/>
    </location>
</feature>
<protein>
    <submittedName>
        <fullName evidence="2">DUF4835 family protein</fullName>
    </submittedName>
</protein>
<dbReference type="EMBL" id="JAVRHT010000003">
    <property type="protein sequence ID" value="MDT0630638.1"/>
    <property type="molecule type" value="Genomic_DNA"/>
</dbReference>
<proteinExistence type="predicted"/>
<feature type="signal peptide" evidence="1">
    <location>
        <begin position="1"/>
        <end position="25"/>
    </location>
</feature>
<dbReference type="RefSeq" id="WP_311661879.1">
    <property type="nucleotide sequence ID" value="NZ_JAVRHT010000003.1"/>
</dbReference>
<evidence type="ECO:0000256" key="1">
    <source>
        <dbReference type="SAM" id="SignalP"/>
    </source>
</evidence>
<dbReference type="Pfam" id="PF16119">
    <property type="entry name" value="DUF4835"/>
    <property type="match status" value="1"/>
</dbReference>
<name>A0ABU3BMY3_9BACT</name>
<dbReference type="InterPro" id="IPR032274">
    <property type="entry name" value="DUF4835"/>
</dbReference>
<organism evidence="2 3">
    <name type="scientific">Rubrivirga litoralis</name>
    <dbReference type="NCBI Taxonomy" id="3075598"/>
    <lineage>
        <taxon>Bacteria</taxon>
        <taxon>Pseudomonadati</taxon>
        <taxon>Rhodothermota</taxon>
        <taxon>Rhodothermia</taxon>
        <taxon>Rhodothermales</taxon>
        <taxon>Rubricoccaceae</taxon>
        <taxon>Rubrivirga</taxon>
    </lineage>
</organism>
<accession>A0ABU3BMY3</accession>
<dbReference type="Proteomes" id="UP001267426">
    <property type="component" value="Unassembled WGS sequence"/>
</dbReference>
<reference evidence="2 3" key="1">
    <citation type="submission" date="2023-09" db="EMBL/GenBank/DDBJ databases">
        <authorList>
            <person name="Rey-Velasco X."/>
        </authorList>
    </citation>
    <scope>NUCLEOTIDE SEQUENCE [LARGE SCALE GENOMIC DNA]</scope>
    <source>
        <strain evidence="2 3">F394</strain>
    </source>
</reference>
<comment type="caution">
    <text evidence="2">The sequence shown here is derived from an EMBL/GenBank/DDBJ whole genome shotgun (WGS) entry which is preliminary data.</text>
</comment>
<sequence length="305" mass="34720">MRLMPWYRFGALLVLAVALAAPAAAQELNCVVSINRQAVPGSEYEFLDELRTEVARYLNDRAWTEDRYQADEQIDCDVQITIRQAVTLSTFSAQIVVQSSRPVYGTAQRTTLLAVPDAKWTFGYTRGQALVYDPNRYNSLTSVLDFYANLMLGYDYDSFAPLGGTVYFERARQTAELARGAIGATDWQSDRADEQTRSLLIQEVLNPTFEPLRRAMFTYHYTVLDHFLVEPEVAWVEATAMLGRLHELFLLSSRRRYVTDLFYAAKYQELTDLLIDAPQRNEAYALLSEMDPSHLATYDALVSGR</sequence>
<evidence type="ECO:0000313" key="2">
    <source>
        <dbReference type="EMBL" id="MDT0630638.1"/>
    </source>
</evidence>
<keyword evidence="1" id="KW-0732">Signal</keyword>